<proteinExistence type="predicted"/>
<dbReference type="AlphaFoldDB" id="A0A2V1E0V4"/>
<dbReference type="Proteomes" id="UP000244855">
    <property type="component" value="Unassembled WGS sequence"/>
</dbReference>
<evidence type="ECO:0000313" key="2">
    <source>
        <dbReference type="EMBL" id="PVI04183.1"/>
    </source>
</evidence>
<name>A0A2V1E0V4_9PLEO</name>
<dbReference type="InterPro" id="IPR056009">
    <property type="entry name" value="DUF7587"/>
</dbReference>
<keyword evidence="3" id="KW-1185">Reference proteome</keyword>
<evidence type="ECO:0000313" key="3">
    <source>
        <dbReference type="Proteomes" id="UP000244855"/>
    </source>
</evidence>
<gene>
    <name evidence="2" type="ORF">DM02DRAFT_693216</name>
</gene>
<accession>A0A2V1E0V4</accession>
<dbReference type="Pfam" id="PF24494">
    <property type="entry name" value="DUF7587"/>
    <property type="match status" value="1"/>
</dbReference>
<evidence type="ECO:0000259" key="1">
    <source>
        <dbReference type="Pfam" id="PF24494"/>
    </source>
</evidence>
<reference evidence="2 3" key="1">
    <citation type="journal article" date="2018" name="Sci. Rep.">
        <title>Comparative genomics provides insights into the lifestyle and reveals functional heterogeneity of dark septate endophytic fungi.</title>
        <authorList>
            <person name="Knapp D.G."/>
            <person name="Nemeth J.B."/>
            <person name="Barry K."/>
            <person name="Hainaut M."/>
            <person name="Henrissat B."/>
            <person name="Johnson J."/>
            <person name="Kuo A."/>
            <person name="Lim J.H.P."/>
            <person name="Lipzen A."/>
            <person name="Nolan M."/>
            <person name="Ohm R.A."/>
            <person name="Tamas L."/>
            <person name="Grigoriev I.V."/>
            <person name="Spatafora J.W."/>
            <person name="Nagy L.G."/>
            <person name="Kovacs G.M."/>
        </authorList>
    </citation>
    <scope>NUCLEOTIDE SEQUENCE [LARGE SCALE GENOMIC DNA]</scope>
    <source>
        <strain evidence="2 3">DSE2036</strain>
    </source>
</reference>
<feature type="domain" description="DUF7587" evidence="1">
    <location>
        <begin position="50"/>
        <end position="143"/>
    </location>
</feature>
<sequence length="220" mass="24951">MQYNSPLPSTIPIPPVILLRVECHDNRPRLNNSTFSEFNIVARGPTVPITRQTFDDCLSWKKAPTPFIPFTSKWEKAMRKRQTLIEDGKERVVIVAIWAKDLRNVYDAYDVARWLDYKENSPDSRRQPTAHLDEYLVLGGIQADEYRVLAIFDGCREKNVPLRVPGLQGLASIPDAFLTNTPGESTVQKLEYEIYANTGITGSSEQLLYLAVFIMGVFGN</sequence>
<protein>
    <recommendedName>
        <fullName evidence="1">DUF7587 domain-containing protein</fullName>
    </recommendedName>
</protein>
<dbReference type="EMBL" id="KZ805323">
    <property type="protein sequence ID" value="PVI04183.1"/>
    <property type="molecule type" value="Genomic_DNA"/>
</dbReference>
<organism evidence="2 3">
    <name type="scientific">Periconia macrospinosa</name>
    <dbReference type="NCBI Taxonomy" id="97972"/>
    <lineage>
        <taxon>Eukaryota</taxon>
        <taxon>Fungi</taxon>
        <taxon>Dikarya</taxon>
        <taxon>Ascomycota</taxon>
        <taxon>Pezizomycotina</taxon>
        <taxon>Dothideomycetes</taxon>
        <taxon>Pleosporomycetidae</taxon>
        <taxon>Pleosporales</taxon>
        <taxon>Massarineae</taxon>
        <taxon>Periconiaceae</taxon>
        <taxon>Periconia</taxon>
    </lineage>
</organism>
<dbReference type="OrthoDB" id="5383867at2759"/>